<evidence type="ECO:0000256" key="1">
    <source>
        <dbReference type="SAM" id="MobiDB-lite"/>
    </source>
</evidence>
<dbReference type="AlphaFoldDB" id="A0A835AM97"/>
<feature type="region of interest" description="Disordered" evidence="1">
    <location>
        <begin position="1"/>
        <end position="20"/>
    </location>
</feature>
<name>A0A835AM97_9POAL</name>
<gene>
    <name evidence="2" type="ORF">HU200_056336</name>
</gene>
<evidence type="ECO:0000313" key="3">
    <source>
        <dbReference type="Proteomes" id="UP000636709"/>
    </source>
</evidence>
<protein>
    <submittedName>
        <fullName evidence="2">Uncharacterized protein</fullName>
    </submittedName>
</protein>
<proteinExistence type="predicted"/>
<comment type="caution">
    <text evidence="2">The sequence shown here is derived from an EMBL/GenBank/DDBJ whole genome shotgun (WGS) entry which is preliminary data.</text>
</comment>
<evidence type="ECO:0000313" key="2">
    <source>
        <dbReference type="EMBL" id="KAF8662143.1"/>
    </source>
</evidence>
<keyword evidence="3" id="KW-1185">Reference proteome</keyword>
<dbReference type="Proteomes" id="UP000636709">
    <property type="component" value="Unassembled WGS sequence"/>
</dbReference>
<dbReference type="EMBL" id="JACEFO010002381">
    <property type="protein sequence ID" value="KAF8662143.1"/>
    <property type="molecule type" value="Genomic_DNA"/>
</dbReference>
<sequence>MVGVHLMQPRHPGKDDALPCHVSNMRDLEGKERENLRQERIPYTVASSKDQGRGNCLAESRHEASLVPSFERLNVRTTLPLRRAL</sequence>
<accession>A0A835AM97</accession>
<reference evidence="2" key="1">
    <citation type="submission" date="2020-07" db="EMBL/GenBank/DDBJ databases">
        <title>Genome sequence and genetic diversity analysis of an under-domesticated orphan crop, white fonio (Digitaria exilis).</title>
        <authorList>
            <person name="Bennetzen J.L."/>
            <person name="Chen S."/>
            <person name="Ma X."/>
            <person name="Wang X."/>
            <person name="Yssel A.E.J."/>
            <person name="Chaluvadi S.R."/>
            <person name="Johnson M."/>
            <person name="Gangashetty P."/>
            <person name="Hamidou F."/>
            <person name="Sanogo M.D."/>
            <person name="Zwaenepoel A."/>
            <person name="Wallace J."/>
            <person name="Van De Peer Y."/>
            <person name="Van Deynze A."/>
        </authorList>
    </citation>
    <scope>NUCLEOTIDE SEQUENCE</scope>
    <source>
        <tissue evidence="2">Leaves</tissue>
    </source>
</reference>
<organism evidence="2 3">
    <name type="scientific">Digitaria exilis</name>
    <dbReference type="NCBI Taxonomy" id="1010633"/>
    <lineage>
        <taxon>Eukaryota</taxon>
        <taxon>Viridiplantae</taxon>
        <taxon>Streptophyta</taxon>
        <taxon>Embryophyta</taxon>
        <taxon>Tracheophyta</taxon>
        <taxon>Spermatophyta</taxon>
        <taxon>Magnoliopsida</taxon>
        <taxon>Liliopsida</taxon>
        <taxon>Poales</taxon>
        <taxon>Poaceae</taxon>
        <taxon>PACMAD clade</taxon>
        <taxon>Panicoideae</taxon>
        <taxon>Panicodae</taxon>
        <taxon>Paniceae</taxon>
        <taxon>Anthephorinae</taxon>
        <taxon>Digitaria</taxon>
    </lineage>
</organism>